<accession>A0A9X3XQC1</accession>
<name>A0A9X3XQC1_9CLOT</name>
<dbReference type="AlphaFoldDB" id="A0A9X3XQC1"/>
<reference evidence="1" key="1">
    <citation type="submission" date="2022-05" db="EMBL/GenBank/DDBJ databases">
        <title>Draft genome sequence of Clostridium tertium strain CP3 isolated from Peru.</title>
        <authorList>
            <person name="Hurtado R."/>
            <person name="Lima L."/>
            <person name="Sousa T."/>
            <person name="Jaiswal A.K."/>
            <person name="Tiwari S."/>
            <person name="Maturrano L."/>
            <person name="Brenig B."/>
            <person name="Azevedo V."/>
        </authorList>
    </citation>
    <scope>NUCLEOTIDE SEQUENCE</scope>
    <source>
        <strain evidence="1">CP3</strain>
    </source>
</reference>
<comment type="caution">
    <text evidence="1">The sequence shown here is derived from an EMBL/GenBank/DDBJ whole genome shotgun (WGS) entry which is preliminary data.</text>
</comment>
<dbReference type="RefSeq" id="WP_142690250.1">
    <property type="nucleotide sequence ID" value="NZ_CAJMCA010000064.1"/>
</dbReference>
<dbReference type="Proteomes" id="UP001141183">
    <property type="component" value="Unassembled WGS sequence"/>
</dbReference>
<gene>
    <name evidence="1" type="ORF">NE398_13245</name>
</gene>
<keyword evidence="2" id="KW-1185">Reference proteome</keyword>
<proteinExistence type="predicted"/>
<organism evidence="1 2">
    <name type="scientific">Clostridium tertium</name>
    <dbReference type="NCBI Taxonomy" id="1559"/>
    <lineage>
        <taxon>Bacteria</taxon>
        <taxon>Bacillati</taxon>
        <taxon>Bacillota</taxon>
        <taxon>Clostridia</taxon>
        <taxon>Eubacteriales</taxon>
        <taxon>Clostridiaceae</taxon>
        <taxon>Clostridium</taxon>
    </lineage>
</organism>
<evidence type="ECO:0000313" key="2">
    <source>
        <dbReference type="Proteomes" id="UP001141183"/>
    </source>
</evidence>
<evidence type="ECO:0000313" key="1">
    <source>
        <dbReference type="EMBL" id="MDC4241127.1"/>
    </source>
</evidence>
<protein>
    <submittedName>
        <fullName evidence="1">Uncharacterized protein</fullName>
    </submittedName>
</protein>
<sequence>MKLKKSLLVLCSLIIFSGILIGATPEKGMSTKSPVIIGEVTEVKKSEDGNSTMITVQGYMKGKEVSKMTVVGIINNETKVMNSANDKKENIVIENGDLVYMRVSEAMTKSNPPQTVIKRIFITKNK</sequence>
<dbReference type="EMBL" id="JAMRYU010000013">
    <property type="protein sequence ID" value="MDC4241127.1"/>
    <property type="molecule type" value="Genomic_DNA"/>
</dbReference>